<protein>
    <submittedName>
        <fullName evidence="1">Uncharacterized protein</fullName>
    </submittedName>
</protein>
<gene>
    <name evidence="1" type="ORF">C8N35_11064</name>
</gene>
<proteinExistence type="predicted"/>
<evidence type="ECO:0000313" key="1">
    <source>
        <dbReference type="EMBL" id="PTW57585.1"/>
    </source>
</evidence>
<comment type="caution">
    <text evidence="1">The sequence shown here is derived from an EMBL/GenBank/DDBJ whole genome shotgun (WGS) entry which is preliminary data.</text>
</comment>
<organism evidence="1 2">
    <name type="scientific">Breoghania corrubedonensis</name>
    <dbReference type="NCBI Taxonomy" id="665038"/>
    <lineage>
        <taxon>Bacteria</taxon>
        <taxon>Pseudomonadati</taxon>
        <taxon>Pseudomonadota</taxon>
        <taxon>Alphaproteobacteria</taxon>
        <taxon>Hyphomicrobiales</taxon>
        <taxon>Stappiaceae</taxon>
        <taxon>Breoghania</taxon>
    </lineage>
</organism>
<name>A0A2T5V1F0_9HYPH</name>
<dbReference type="AlphaFoldDB" id="A0A2T5V1F0"/>
<dbReference type="Proteomes" id="UP000244081">
    <property type="component" value="Unassembled WGS sequence"/>
</dbReference>
<accession>A0A2T5V1F0</accession>
<dbReference type="OrthoDB" id="8020448at2"/>
<reference evidence="1 2" key="1">
    <citation type="submission" date="2018-04" db="EMBL/GenBank/DDBJ databases">
        <title>Genomic Encyclopedia of Archaeal and Bacterial Type Strains, Phase II (KMG-II): from individual species to whole genera.</title>
        <authorList>
            <person name="Goeker M."/>
        </authorList>
    </citation>
    <scope>NUCLEOTIDE SEQUENCE [LARGE SCALE GENOMIC DNA]</scope>
    <source>
        <strain evidence="1 2">DSM 23382</strain>
    </source>
</reference>
<dbReference type="EMBL" id="QAYG01000010">
    <property type="protein sequence ID" value="PTW57585.1"/>
    <property type="molecule type" value="Genomic_DNA"/>
</dbReference>
<sequence length="127" mass="14040">MKRTAILVFVFAFGIFLAEGVFASAQARCLTQEFYFSVGINRGADPISTITGGNCEYFFMAGGRSTFTNASVTKKAGHGRFEQIGRFRFRYTPSRGYKGEDHYAMKICGRNLMGKGCSVISFKAIVK</sequence>
<keyword evidence="2" id="KW-1185">Reference proteome</keyword>
<evidence type="ECO:0000313" key="2">
    <source>
        <dbReference type="Proteomes" id="UP000244081"/>
    </source>
</evidence>
<dbReference type="RefSeq" id="WP_107991465.1">
    <property type="nucleotide sequence ID" value="NZ_QAYG01000010.1"/>
</dbReference>